<evidence type="ECO:0000313" key="2">
    <source>
        <dbReference type="Proteomes" id="UP001153954"/>
    </source>
</evidence>
<proteinExistence type="predicted"/>
<name>A0AAU9UGR2_EUPED</name>
<organism evidence="1 2">
    <name type="scientific">Euphydryas editha</name>
    <name type="common">Edith's checkerspot</name>
    <dbReference type="NCBI Taxonomy" id="104508"/>
    <lineage>
        <taxon>Eukaryota</taxon>
        <taxon>Metazoa</taxon>
        <taxon>Ecdysozoa</taxon>
        <taxon>Arthropoda</taxon>
        <taxon>Hexapoda</taxon>
        <taxon>Insecta</taxon>
        <taxon>Pterygota</taxon>
        <taxon>Neoptera</taxon>
        <taxon>Endopterygota</taxon>
        <taxon>Lepidoptera</taxon>
        <taxon>Glossata</taxon>
        <taxon>Ditrysia</taxon>
        <taxon>Papilionoidea</taxon>
        <taxon>Nymphalidae</taxon>
        <taxon>Nymphalinae</taxon>
        <taxon>Euphydryas</taxon>
    </lineage>
</organism>
<protein>
    <submittedName>
        <fullName evidence="1">Uncharacterized protein</fullName>
    </submittedName>
</protein>
<dbReference type="AlphaFoldDB" id="A0AAU9UGR2"/>
<sequence>MVLLPKVLTRKKPDIAEGFSESPVFMTSFVLLLLMCNDIFYGKILGHLRRATVGQHPGSNSQLAHDHDRWESGHVALSETQSYANCNICLTSLKEKNVLSLVVMKPVAEHIYKYGLSSLDMWMRCMECILHISYNMDFKKWATRGQDKLLQKTRKELTQVVLFQQTGLLADIMKQGFSTSNDGNTARKFFRDFEKSAEIIGVDVDLINIFAFILQTITSQHNINVENFKIYCRETAELYVVLYPWSYVPSSVHKLLMHGAEIGQHVTFIPIGMMSKETFPKNW</sequence>
<accession>A0AAU9UGR2</accession>
<reference evidence="1" key="1">
    <citation type="submission" date="2022-03" db="EMBL/GenBank/DDBJ databases">
        <authorList>
            <person name="Tunstrom K."/>
        </authorList>
    </citation>
    <scope>NUCLEOTIDE SEQUENCE</scope>
</reference>
<comment type="caution">
    <text evidence="1">The sequence shown here is derived from an EMBL/GenBank/DDBJ whole genome shotgun (WGS) entry which is preliminary data.</text>
</comment>
<dbReference type="Proteomes" id="UP001153954">
    <property type="component" value="Unassembled WGS sequence"/>
</dbReference>
<gene>
    <name evidence="1" type="ORF">EEDITHA_LOCUS13434</name>
</gene>
<dbReference type="EMBL" id="CAKOGL010000019">
    <property type="protein sequence ID" value="CAH2098308.1"/>
    <property type="molecule type" value="Genomic_DNA"/>
</dbReference>
<evidence type="ECO:0000313" key="1">
    <source>
        <dbReference type="EMBL" id="CAH2098308.1"/>
    </source>
</evidence>
<keyword evidence="2" id="KW-1185">Reference proteome</keyword>